<dbReference type="InterPro" id="IPR046341">
    <property type="entry name" value="SET_dom_sf"/>
</dbReference>
<accession>A0AAD7FJC7</accession>
<reference evidence="2" key="1">
    <citation type="submission" date="2023-03" db="EMBL/GenBank/DDBJ databases">
        <title>Massive genome expansion in bonnet fungi (Mycena s.s.) driven by repeated elements and novel gene families across ecological guilds.</title>
        <authorList>
            <consortium name="Lawrence Berkeley National Laboratory"/>
            <person name="Harder C.B."/>
            <person name="Miyauchi S."/>
            <person name="Viragh M."/>
            <person name="Kuo A."/>
            <person name="Thoen E."/>
            <person name="Andreopoulos B."/>
            <person name="Lu D."/>
            <person name="Skrede I."/>
            <person name="Drula E."/>
            <person name="Henrissat B."/>
            <person name="Morin E."/>
            <person name="Kohler A."/>
            <person name="Barry K."/>
            <person name="LaButti K."/>
            <person name="Morin E."/>
            <person name="Salamov A."/>
            <person name="Lipzen A."/>
            <person name="Mereny Z."/>
            <person name="Hegedus B."/>
            <person name="Baldrian P."/>
            <person name="Stursova M."/>
            <person name="Weitz H."/>
            <person name="Taylor A."/>
            <person name="Grigoriev I.V."/>
            <person name="Nagy L.G."/>
            <person name="Martin F."/>
            <person name="Kauserud H."/>
        </authorList>
    </citation>
    <scope>NUCLEOTIDE SEQUENCE</scope>
    <source>
        <strain evidence="2">9284</strain>
    </source>
</reference>
<dbReference type="Proteomes" id="UP001221142">
    <property type="component" value="Unassembled WGS sequence"/>
</dbReference>
<organism evidence="2 3">
    <name type="scientific">Roridomyces roridus</name>
    <dbReference type="NCBI Taxonomy" id="1738132"/>
    <lineage>
        <taxon>Eukaryota</taxon>
        <taxon>Fungi</taxon>
        <taxon>Dikarya</taxon>
        <taxon>Basidiomycota</taxon>
        <taxon>Agaricomycotina</taxon>
        <taxon>Agaricomycetes</taxon>
        <taxon>Agaricomycetidae</taxon>
        <taxon>Agaricales</taxon>
        <taxon>Marasmiineae</taxon>
        <taxon>Mycenaceae</taxon>
        <taxon>Roridomyces</taxon>
    </lineage>
</organism>
<dbReference type="CDD" id="cd20071">
    <property type="entry name" value="SET_SMYD"/>
    <property type="match status" value="1"/>
</dbReference>
<dbReference type="PANTHER" id="PTHR47332">
    <property type="entry name" value="SET DOMAIN-CONTAINING PROTEIN 5"/>
    <property type="match status" value="1"/>
</dbReference>
<dbReference type="Gene3D" id="2.170.270.10">
    <property type="entry name" value="SET domain"/>
    <property type="match status" value="1"/>
</dbReference>
<comment type="caution">
    <text evidence="2">The sequence shown here is derived from an EMBL/GenBank/DDBJ whole genome shotgun (WGS) entry which is preliminary data.</text>
</comment>
<feature type="domain" description="SET" evidence="1">
    <location>
        <begin position="54"/>
        <end position="215"/>
    </location>
</feature>
<dbReference type="Pfam" id="PF00856">
    <property type="entry name" value="SET"/>
    <property type="match status" value="1"/>
</dbReference>
<dbReference type="SMART" id="SM00317">
    <property type="entry name" value="SET"/>
    <property type="match status" value="1"/>
</dbReference>
<evidence type="ECO:0000313" key="2">
    <source>
        <dbReference type="EMBL" id="KAJ7627141.1"/>
    </source>
</evidence>
<gene>
    <name evidence="2" type="ORF">FB45DRAFT_795337</name>
</gene>
<dbReference type="InterPro" id="IPR001214">
    <property type="entry name" value="SET_dom"/>
</dbReference>
<evidence type="ECO:0000259" key="1">
    <source>
        <dbReference type="PROSITE" id="PS50280"/>
    </source>
</evidence>
<dbReference type="AlphaFoldDB" id="A0AAD7FJC7"/>
<dbReference type="InterPro" id="IPR053185">
    <property type="entry name" value="SET_domain_protein"/>
</dbReference>
<protein>
    <recommendedName>
        <fullName evidence="1">SET domain-containing protein</fullName>
    </recommendedName>
</protein>
<dbReference type="PROSITE" id="PS50280">
    <property type="entry name" value="SET"/>
    <property type="match status" value="1"/>
</dbReference>
<dbReference type="SUPFAM" id="SSF82199">
    <property type="entry name" value="SET domain"/>
    <property type="match status" value="1"/>
</dbReference>
<dbReference type="PANTHER" id="PTHR47332:SF4">
    <property type="entry name" value="SET DOMAIN-CONTAINING PROTEIN 5"/>
    <property type="match status" value="1"/>
</dbReference>
<evidence type="ECO:0000313" key="3">
    <source>
        <dbReference type="Proteomes" id="UP001221142"/>
    </source>
</evidence>
<sequence>MESTALPSFDSTIQFIKLPATTRPDTVLIAEPIIAEIISSQPDFPLPMEDPGEPTYEIRQTKDMGLGMFAVRALKPGELVLSERPALIFPTETASSSAIVAKQEIEAAFEVALDEMPTENRVAYRKLAKGVDVPHAGDLLRIATANNFHLPEKLPGGPTERWKLGDYRAVYLDISRINHSCLPNTIAEFDFASFSFVVHVARKISPGEEITIAYIGLLAAPKAERNRQLSFCMPACKCVACTNPAPSSDFAREAVASLRAWGIIRYLADNLDTPAKAFADMHQCLENIKDEGLQSITTYPLMLDICARIAAMVGDTELADKYRREAGMFYDMRPRCNWPRDFTEWIFGWGPRVSERCKWASSHFDEFQVLHDEWMAKEFGEAELGSITSSVT</sequence>
<dbReference type="EMBL" id="JARKIF010000011">
    <property type="protein sequence ID" value="KAJ7627141.1"/>
    <property type="molecule type" value="Genomic_DNA"/>
</dbReference>
<proteinExistence type="predicted"/>
<keyword evidence="3" id="KW-1185">Reference proteome</keyword>
<name>A0AAD7FJC7_9AGAR</name>